<gene>
    <name evidence="9" type="ORF">ACFSUQ_08330</name>
</gene>
<dbReference type="InterPro" id="IPR045008">
    <property type="entry name" value="ACX4-like"/>
</dbReference>
<dbReference type="InterPro" id="IPR009100">
    <property type="entry name" value="AcylCoA_DH/oxidase_NM_dom_sf"/>
</dbReference>
<dbReference type="InterPro" id="IPR009075">
    <property type="entry name" value="AcylCo_DH/oxidase_C"/>
</dbReference>
<dbReference type="EMBL" id="JBHUNF010000004">
    <property type="protein sequence ID" value="MFD2675296.1"/>
    <property type="molecule type" value="Genomic_DNA"/>
</dbReference>
<name>A0ABW5RKT0_9MICO</name>
<keyword evidence="4 5" id="KW-0274">FAD</keyword>
<dbReference type="Gene3D" id="2.40.110.10">
    <property type="entry name" value="Butyryl-CoA Dehydrogenase, subunit A, domain 2"/>
    <property type="match status" value="1"/>
</dbReference>
<reference evidence="10" key="1">
    <citation type="journal article" date="2019" name="Int. J. Syst. Evol. Microbiol.">
        <title>The Global Catalogue of Microorganisms (GCM) 10K type strain sequencing project: providing services to taxonomists for standard genome sequencing and annotation.</title>
        <authorList>
            <consortium name="The Broad Institute Genomics Platform"/>
            <consortium name="The Broad Institute Genome Sequencing Center for Infectious Disease"/>
            <person name="Wu L."/>
            <person name="Ma J."/>
        </authorList>
    </citation>
    <scope>NUCLEOTIDE SEQUENCE [LARGE SCALE GENOMIC DNA]</scope>
    <source>
        <strain evidence="10">TISTR 1511</strain>
    </source>
</reference>
<dbReference type="SUPFAM" id="SSF56645">
    <property type="entry name" value="Acyl-CoA dehydrogenase NM domain-like"/>
    <property type="match status" value="1"/>
</dbReference>
<dbReference type="PANTHER" id="PTHR43188">
    <property type="entry name" value="ACYL-COENZYME A OXIDASE"/>
    <property type="match status" value="1"/>
</dbReference>
<keyword evidence="10" id="KW-1185">Reference proteome</keyword>
<comment type="cofactor">
    <cofactor evidence="1 5">
        <name>FAD</name>
        <dbReference type="ChEBI" id="CHEBI:57692"/>
    </cofactor>
</comment>
<comment type="caution">
    <text evidence="9">The sequence shown here is derived from an EMBL/GenBank/DDBJ whole genome shotgun (WGS) entry which is preliminary data.</text>
</comment>
<dbReference type="SUPFAM" id="SSF47203">
    <property type="entry name" value="Acyl-CoA dehydrogenase C-terminal domain-like"/>
    <property type="match status" value="1"/>
</dbReference>
<keyword evidence="3 5" id="KW-0285">Flavoprotein</keyword>
<evidence type="ECO:0000259" key="6">
    <source>
        <dbReference type="Pfam" id="PF00441"/>
    </source>
</evidence>
<dbReference type="InterPro" id="IPR006091">
    <property type="entry name" value="Acyl-CoA_Oxase/DH_mid-dom"/>
</dbReference>
<feature type="domain" description="Acyl-CoA dehydrogenase/oxidase N-terminal" evidence="8">
    <location>
        <begin position="21"/>
        <end position="124"/>
    </location>
</feature>
<evidence type="ECO:0000256" key="5">
    <source>
        <dbReference type="RuleBase" id="RU362125"/>
    </source>
</evidence>
<keyword evidence="5" id="KW-0560">Oxidoreductase</keyword>
<dbReference type="InterPro" id="IPR046373">
    <property type="entry name" value="Acyl-CoA_Oxase/DH_mid-dom_sf"/>
</dbReference>
<dbReference type="Pfam" id="PF02770">
    <property type="entry name" value="Acyl-CoA_dh_M"/>
    <property type="match status" value="1"/>
</dbReference>
<organism evidence="9 10">
    <name type="scientific">Gulosibacter bifidus</name>
    <dbReference type="NCBI Taxonomy" id="272239"/>
    <lineage>
        <taxon>Bacteria</taxon>
        <taxon>Bacillati</taxon>
        <taxon>Actinomycetota</taxon>
        <taxon>Actinomycetes</taxon>
        <taxon>Micrococcales</taxon>
        <taxon>Microbacteriaceae</taxon>
        <taxon>Gulosibacter</taxon>
    </lineage>
</organism>
<dbReference type="PANTHER" id="PTHR43188:SF1">
    <property type="entry name" value="ACYL-COA DEHYDROGENASE"/>
    <property type="match status" value="1"/>
</dbReference>
<dbReference type="Gene3D" id="1.20.140.10">
    <property type="entry name" value="Butyryl-CoA Dehydrogenase, subunit A, domain 3"/>
    <property type="match status" value="1"/>
</dbReference>
<evidence type="ECO:0000313" key="10">
    <source>
        <dbReference type="Proteomes" id="UP001597453"/>
    </source>
</evidence>
<dbReference type="InterPro" id="IPR013786">
    <property type="entry name" value="AcylCoA_DH/ox_N"/>
</dbReference>
<evidence type="ECO:0000256" key="4">
    <source>
        <dbReference type="ARBA" id="ARBA00022827"/>
    </source>
</evidence>
<sequence length="390" mass="42989">MVTFERYPEGDFLGFEDLLTDAERSKLQAVREWGRTEVYPIAVDHWNRSAFPHQLLPQIAELDIMSSVERHGFSHLAAGLITAEIHRNDASVGTFMSGQDSLFTRAIELLASDEQKAEWLPEIYDIKKTGVFAITEPKKGSDVAGGLETVAKLEGDHYVLNGHKRWIGNATFSDYVLVFACDDADGQVKGFLVDTSAEGYRAELMDKRIALRAVQNANVYLDNVKVPVSHKLEFANSFRDVNKVFVHARATAGWQAVGLQRAALDLVREHVVTREQFGKKLGEFQLVQEHVATILGNLSLSTSIMARISQLQDAGLAKGEHTALAKAQTSKLMRDSVARARGVLGGDAIETTQVIGKVFCDAEAIYTYEGTYEINQLIAGRSITGLSAFV</sequence>
<dbReference type="InterPro" id="IPR037069">
    <property type="entry name" value="AcylCoA_DH/ox_N_sf"/>
</dbReference>
<dbReference type="Proteomes" id="UP001597453">
    <property type="component" value="Unassembled WGS sequence"/>
</dbReference>
<dbReference type="Pfam" id="PF00441">
    <property type="entry name" value="Acyl-CoA_dh_1"/>
    <property type="match status" value="1"/>
</dbReference>
<evidence type="ECO:0000313" key="9">
    <source>
        <dbReference type="EMBL" id="MFD2675296.1"/>
    </source>
</evidence>
<feature type="domain" description="Acyl-CoA dehydrogenase/oxidase C-terminal" evidence="6">
    <location>
        <begin position="239"/>
        <end position="383"/>
    </location>
</feature>
<proteinExistence type="inferred from homology"/>
<feature type="domain" description="Acyl-CoA oxidase/dehydrogenase middle" evidence="7">
    <location>
        <begin position="132"/>
        <end position="224"/>
    </location>
</feature>
<dbReference type="Pfam" id="PF02771">
    <property type="entry name" value="Acyl-CoA_dh_N"/>
    <property type="match status" value="1"/>
</dbReference>
<dbReference type="InterPro" id="IPR036250">
    <property type="entry name" value="AcylCo_DH-like_C"/>
</dbReference>
<protein>
    <submittedName>
        <fullName evidence="9">Acyl-CoA dehydrogenase family protein</fullName>
    </submittedName>
</protein>
<evidence type="ECO:0000256" key="3">
    <source>
        <dbReference type="ARBA" id="ARBA00022630"/>
    </source>
</evidence>
<comment type="similarity">
    <text evidence="2 5">Belongs to the acyl-CoA dehydrogenase family.</text>
</comment>
<evidence type="ECO:0000259" key="8">
    <source>
        <dbReference type="Pfam" id="PF02771"/>
    </source>
</evidence>
<dbReference type="Gene3D" id="1.10.540.10">
    <property type="entry name" value="Acyl-CoA dehydrogenase/oxidase, N-terminal domain"/>
    <property type="match status" value="1"/>
</dbReference>
<dbReference type="RefSeq" id="WP_245610601.1">
    <property type="nucleotide sequence ID" value="NZ_JBHUNF010000004.1"/>
</dbReference>
<evidence type="ECO:0000256" key="1">
    <source>
        <dbReference type="ARBA" id="ARBA00001974"/>
    </source>
</evidence>
<accession>A0ABW5RKT0</accession>
<evidence type="ECO:0000256" key="2">
    <source>
        <dbReference type="ARBA" id="ARBA00009347"/>
    </source>
</evidence>
<evidence type="ECO:0000259" key="7">
    <source>
        <dbReference type="Pfam" id="PF02770"/>
    </source>
</evidence>